<dbReference type="PIRSF" id="PIRSF002122">
    <property type="entry name" value="RPS7p_RPS7a_RPS5e_RPS7o"/>
    <property type="match status" value="1"/>
</dbReference>
<dbReference type="InterPro" id="IPR000235">
    <property type="entry name" value="Ribosomal_uS7"/>
</dbReference>
<dbReference type="HAMAP" id="MF_00480_B">
    <property type="entry name" value="Ribosomal_uS7_B"/>
    <property type="match status" value="1"/>
</dbReference>
<comment type="similarity">
    <text evidence="1 6 7">Belongs to the universal ribosomal protein uS7 family.</text>
</comment>
<evidence type="ECO:0000256" key="5">
    <source>
        <dbReference type="ARBA" id="ARBA00023274"/>
    </source>
</evidence>
<dbReference type="EMBL" id="AP025943">
    <property type="protein sequence ID" value="BDL42989.1"/>
    <property type="molecule type" value="Genomic_DNA"/>
</dbReference>
<dbReference type="Pfam" id="PF00177">
    <property type="entry name" value="Ribosomal_S7"/>
    <property type="match status" value="1"/>
</dbReference>
<dbReference type="RefSeq" id="WP_067570857.1">
    <property type="nucleotide sequence ID" value="NZ_AP025943.1"/>
</dbReference>
<dbReference type="NCBIfam" id="TIGR01029">
    <property type="entry name" value="rpsG_bact"/>
    <property type="match status" value="1"/>
</dbReference>
<evidence type="ECO:0000313" key="9">
    <source>
        <dbReference type="EMBL" id="BDL42989.1"/>
    </source>
</evidence>
<dbReference type="SUPFAM" id="SSF47973">
    <property type="entry name" value="Ribosomal protein S7"/>
    <property type="match status" value="1"/>
</dbReference>
<dbReference type="CDD" id="cd14869">
    <property type="entry name" value="uS7_Bacteria"/>
    <property type="match status" value="1"/>
</dbReference>
<comment type="function">
    <text evidence="6">One of the primary rRNA binding proteins, it binds directly to 16S rRNA where it nucleates assembly of the head domain of the 30S subunit. Is located at the subunit interface close to the decoding center, probably blocks exit of the E-site tRNA.</text>
</comment>
<feature type="domain" description="Small ribosomal subunit protein uS7" evidence="8">
    <location>
        <begin position="3"/>
        <end position="150"/>
    </location>
</feature>
<dbReference type="InterPro" id="IPR005717">
    <property type="entry name" value="Ribosomal_uS7_bac/org-type"/>
</dbReference>
<dbReference type="InterPro" id="IPR036823">
    <property type="entry name" value="Ribosomal_uS7_dom_sf"/>
</dbReference>
<dbReference type="Gene3D" id="1.10.455.10">
    <property type="entry name" value="Ribosomal protein S7 domain"/>
    <property type="match status" value="1"/>
</dbReference>
<evidence type="ECO:0000259" key="8">
    <source>
        <dbReference type="Pfam" id="PF00177"/>
    </source>
</evidence>
<gene>
    <name evidence="6 9" type="primary">rpsG</name>
    <name evidence="9" type="ORF">Abiwalacus_05630</name>
</gene>
<evidence type="ECO:0000313" key="10">
    <source>
        <dbReference type="Proteomes" id="UP001062263"/>
    </source>
</evidence>
<dbReference type="InterPro" id="IPR020606">
    <property type="entry name" value="Ribosomal_uS7_CS"/>
</dbReference>
<evidence type="ECO:0000256" key="7">
    <source>
        <dbReference type="RuleBase" id="RU003619"/>
    </source>
</evidence>
<reference evidence="9" key="1">
    <citation type="submission" date="2022-06" db="EMBL/GenBank/DDBJ databases">
        <title>Akkermansia biwalacus sp. nov., an anaerobic mucin-degrading bacterium isolated from human intestine.</title>
        <authorList>
            <person name="Kobayashi Y."/>
            <person name="Inoue S."/>
            <person name="Kawahara T."/>
            <person name="Kohda N."/>
        </authorList>
    </citation>
    <scope>NUCLEOTIDE SEQUENCE</scope>
    <source>
        <strain evidence="9">WON2089</strain>
    </source>
</reference>
<evidence type="ECO:0000256" key="1">
    <source>
        <dbReference type="ARBA" id="ARBA00007151"/>
    </source>
</evidence>
<dbReference type="PROSITE" id="PS00052">
    <property type="entry name" value="RIBOSOMAL_S7"/>
    <property type="match status" value="1"/>
</dbReference>
<protein>
    <recommendedName>
        <fullName evidence="6">Small ribosomal subunit protein uS7</fullName>
    </recommendedName>
</protein>
<dbReference type="Proteomes" id="UP001062263">
    <property type="component" value="Chromosome"/>
</dbReference>
<keyword evidence="6" id="KW-0820">tRNA-binding</keyword>
<proteinExistence type="inferred from homology"/>
<dbReference type="InterPro" id="IPR023798">
    <property type="entry name" value="Ribosomal_uS7_dom"/>
</dbReference>
<evidence type="ECO:0000256" key="3">
    <source>
        <dbReference type="ARBA" id="ARBA00022884"/>
    </source>
</evidence>
<dbReference type="GO" id="GO:0005840">
    <property type="term" value="C:ribosome"/>
    <property type="evidence" value="ECO:0007669"/>
    <property type="project" value="UniProtKB-KW"/>
</dbReference>
<evidence type="ECO:0000256" key="4">
    <source>
        <dbReference type="ARBA" id="ARBA00022980"/>
    </source>
</evidence>
<accession>A0ABN6QEL2</accession>
<comment type="subunit">
    <text evidence="6">Part of the 30S ribosomal subunit. Contacts proteins S9 and S11.</text>
</comment>
<keyword evidence="4 6" id="KW-0689">Ribosomal protein</keyword>
<organism evidence="9 10">
    <name type="scientific">Akkermansia biwaensis</name>
    <dbReference type="NCBI Taxonomy" id="2946555"/>
    <lineage>
        <taxon>Bacteria</taxon>
        <taxon>Pseudomonadati</taxon>
        <taxon>Verrucomicrobiota</taxon>
        <taxon>Verrucomicrobiia</taxon>
        <taxon>Verrucomicrobiales</taxon>
        <taxon>Akkermansiaceae</taxon>
        <taxon>Akkermansia</taxon>
    </lineage>
</organism>
<keyword evidence="3 6" id="KW-0694">RNA-binding</keyword>
<dbReference type="PANTHER" id="PTHR11205">
    <property type="entry name" value="RIBOSOMAL PROTEIN S7"/>
    <property type="match status" value="1"/>
</dbReference>
<evidence type="ECO:0000256" key="6">
    <source>
        <dbReference type="HAMAP-Rule" id="MF_00480"/>
    </source>
</evidence>
<keyword evidence="5 6" id="KW-0687">Ribonucleoprotein</keyword>
<name>A0ABN6QEL2_9BACT</name>
<evidence type="ECO:0000256" key="2">
    <source>
        <dbReference type="ARBA" id="ARBA00022730"/>
    </source>
</evidence>
<keyword evidence="10" id="KW-1185">Reference proteome</keyword>
<sequence length="157" mass="17958">MARRKRVYRKIERRDPRYDSTLVGKLISKVMLDGKRSLAERIVYAAIDMANEGTDSIDPLEVITRAIENAKPRVEVKSRRVGGATYQVPLEVDPARSESLAMRWIVNYARNRKGVPMHKALSNEIKEAANNQGAAVRKRDDVHKMAQANRAFAHFRW</sequence>
<keyword evidence="2 6" id="KW-0699">rRNA-binding</keyword>